<dbReference type="SUPFAM" id="SSF56784">
    <property type="entry name" value="HAD-like"/>
    <property type="match status" value="1"/>
</dbReference>
<dbReference type="InterPro" id="IPR023214">
    <property type="entry name" value="HAD_sf"/>
</dbReference>
<dbReference type="CDD" id="cd07521">
    <property type="entry name" value="HAD_FCP1-like"/>
    <property type="match status" value="1"/>
</dbReference>
<proteinExistence type="predicted"/>
<dbReference type="PROSITE" id="PS50969">
    <property type="entry name" value="FCP1"/>
    <property type="match status" value="1"/>
</dbReference>
<dbReference type="GO" id="GO:0016791">
    <property type="term" value="F:phosphatase activity"/>
    <property type="evidence" value="ECO:0007669"/>
    <property type="project" value="InterPro"/>
</dbReference>
<gene>
    <name evidence="3" type="ORF">M0812_29630</name>
</gene>
<sequence>MSLIKKRNFLSDLELPETKPNIAKSRRTLTKSQPTQFFLFTDQNHTDCLKTKKSSSKTEENKHLHEKDNSNQSIFKKDTEKSLGNKTELQNDIESFKLFDFTPSQRTFGLVSKIEKINNLTSEIERESKNKSNCQTLEENKPEIQTQIEQKSESMIPWFITLDEDENNSFQPPKLLPFPSFDKKGKFTLCLDLDQTLISSSFTENKNYDFSFEFNNQGKNWKIFVTKRPHLDEFLLKCSQMFEVVVFTASLKGYANSILDHLDPEKKLISHRLFQESCSNFPEGYLKDLSILGREMDKIIIVDDTPFSYSRNQRNAIPVKPFHTTKRNNSRFNYDDWKKDCELPRILKILRMIQKKKKLFKTLDKVKKRKQQNQRLEK</sequence>
<dbReference type="Proteomes" id="UP001146793">
    <property type="component" value="Unassembled WGS sequence"/>
</dbReference>
<dbReference type="FunFam" id="3.40.50.1000:FF:000093">
    <property type="entry name" value="NLI interacting factor-like phosphatase family protein"/>
    <property type="match status" value="1"/>
</dbReference>
<dbReference type="AlphaFoldDB" id="A0AAV7Y2M6"/>
<organism evidence="3 4">
    <name type="scientific">Anaeramoeba flamelloides</name>
    <dbReference type="NCBI Taxonomy" id="1746091"/>
    <lineage>
        <taxon>Eukaryota</taxon>
        <taxon>Metamonada</taxon>
        <taxon>Anaeramoebidae</taxon>
        <taxon>Anaeramoeba</taxon>
    </lineage>
</organism>
<dbReference type="SMART" id="SM00577">
    <property type="entry name" value="CPDc"/>
    <property type="match status" value="1"/>
</dbReference>
<feature type="region of interest" description="Disordered" evidence="1">
    <location>
        <begin position="51"/>
        <end position="83"/>
    </location>
</feature>
<dbReference type="NCBIfam" id="TIGR02251">
    <property type="entry name" value="HIF-SF_euk"/>
    <property type="match status" value="1"/>
</dbReference>
<dbReference type="PANTHER" id="PTHR12210">
    <property type="entry name" value="DULLARD PROTEIN PHOSPHATASE"/>
    <property type="match status" value="1"/>
</dbReference>
<dbReference type="InterPro" id="IPR050365">
    <property type="entry name" value="TIM50"/>
</dbReference>
<evidence type="ECO:0000259" key="2">
    <source>
        <dbReference type="PROSITE" id="PS50969"/>
    </source>
</evidence>
<dbReference type="Gene3D" id="3.40.50.1000">
    <property type="entry name" value="HAD superfamily/HAD-like"/>
    <property type="match status" value="1"/>
</dbReference>
<accession>A0AAV7Y2M6</accession>
<dbReference type="InterPro" id="IPR004274">
    <property type="entry name" value="FCP1_dom"/>
</dbReference>
<evidence type="ECO:0000313" key="3">
    <source>
        <dbReference type="EMBL" id="KAJ3423998.1"/>
    </source>
</evidence>
<dbReference type="InterPro" id="IPR036412">
    <property type="entry name" value="HAD-like_sf"/>
</dbReference>
<evidence type="ECO:0000256" key="1">
    <source>
        <dbReference type="SAM" id="MobiDB-lite"/>
    </source>
</evidence>
<dbReference type="Pfam" id="PF03031">
    <property type="entry name" value="NIF"/>
    <property type="match status" value="1"/>
</dbReference>
<protein>
    <submittedName>
        <fullName evidence="3">Nuclear lim interactor-interacting factor-related</fullName>
    </submittedName>
</protein>
<dbReference type="EMBL" id="JANTQA010000075">
    <property type="protein sequence ID" value="KAJ3423998.1"/>
    <property type="molecule type" value="Genomic_DNA"/>
</dbReference>
<comment type="caution">
    <text evidence="3">The sequence shown here is derived from an EMBL/GenBank/DDBJ whole genome shotgun (WGS) entry which is preliminary data.</text>
</comment>
<reference evidence="3" key="1">
    <citation type="submission" date="2022-08" db="EMBL/GenBank/DDBJ databases">
        <title>Novel sulphate-reducing endosymbionts in the free-living metamonad Anaeramoeba.</title>
        <authorList>
            <person name="Jerlstrom-Hultqvist J."/>
            <person name="Cepicka I."/>
            <person name="Gallot-Lavallee L."/>
            <person name="Salas-Leiva D."/>
            <person name="Curtis B.A."/>
            <person name="Zahonova K."/>
            <person name="Pipaliya S."/>
            <person name="Dacks J."/>
            <person name="Roger A.J."/>
        </authorList>
    </citation>
    <scope>NUCLEOTIDE SEQUENCE</scope>
    <source>
        <strain evidence="3">Busselton2</strain>
    </source>
</reference>
<dbReference type="InterPro" id="IPR011948">
    <property type="entry name" value="Dullard_phosphatase"/>
</dbReference>
<evidence type="ECO:0000313" key="4">
    <source>
        <dbReference type="Proteomes" id="UP001146793"/>
    </source>
</evidence>
<feature type="domain" description="FCP1 homology" evidence="2">
    <location>
        <begin position="182"/>
        <end position="353"/>
    </location>
</feature>
<name>A0AAV7Y2M6_9EUKA</name>